<dbReference type="EC" id="1.13.11.29" evidence="7"/>
<name>A0ABY4E6W1_VITST</name>
<protein>
    <submittedName>
        <fullName evidence="7">4,5-DOPA dioxygenase extradiol</fullName>
        <ecNumber evidence="7">1.13.11.29</ecNumber>
    </submittedName>
</protein>
<keyword evidence="4" id="KW-0862">Zinc</keyword>
<comment type="cofactor">
    <cofactor evidence="1">
        <name>Zn(2+)</name>
        <dbReference type="ChEBI" id="CHEBI:29105"/>
    </cofactor>
</comment>
<dbReference type="Pfam" id="PF02900">
    <property type="entry name" value="LigB"/>
    <property type="match status" value="1"/>
</dbReference>
<organism evidence="7 8">
    <name type="scientific">Vitreoscilla stercoraria</name>
    <dbReference type="NCBI Taxonomy" id="61"/>
    <lineage>
        <taxon>Bacteria</taxon>
        <taxon>Pseudomonadati</taxon>
        <taxon>Pseudomonadota</taxon>
        <taxon>Betaproteobacteria</taxon>
        <taxon>Neisseriales</taxon>
        <taxon>Neisseriaceae</taxon>
        <taxon>Vitreoscilla</taxon>
    </lineage>
</organism>
<dbReference type="PANTHER" id="PTHR30096:SF0">
    <property type="entry name" value="4,5-DOPA DIOXYGENASE EXTRADIOL-LIKE PROTEIN"/>
    <property type="match status" value="1"/>
</dbReference>
<keyword evidence="3" id="KW-0479">Metal-binding</keyword>
<proteinExistence type="inferred from homology"/>
<dbReference type="PIRSF" id="PIRSF006157">
    <property type="entry name" value="Doxgns_DODA"/>
    <property type="match status" value="1"/>
</dbReference>
<accession>A0ABY4E6W1</accession>
<evidence type="ECO:0000256" key="3">
    <source>
        <dbReference type="ARBA" id="ARBA00022723"/>
    </source>
</evidence>
<dbReference type="InterPro" id="IPR004183">
    <property type="entry name" value="Xdiol_dOase_suB"/>
</dbReference>
<gene>
    <name evidence="7" type="primary">ygiD</name>
    <name evidence="7" type="ORF">LVJ81_07400</name>
</gene>
<dbReference type="RefSeq" id="WP_155970555.1">
    <property type="nucleotide sequence ID" value="NZ_CP091512.1"/>
</dbReference>
<dbReference type="EMBL" id="CP091512">
    <property type="protein sequence ID" value="UOO91495.1"/>
    <property type="molecule type" value="Genomic_DNA"/>
</dbReference>
<evidence type="ECO:0000256" key="2">
    <source>
        <dbReference type="ARBA" id="ARBA00007581"/>
    </source>
</evidence>
<feature type="domain" description="Extradiol ring-cleavage dioxygenase class III enzyme subunit B" evidence="6">
    <location>
        <begin position="37"/>
        <end position="252"/>
    </location>
</feature>
<dbReference type="CDD" id="cd07363">
    <property type="entry name" value="45_DOPA_Dioxygenase"/>
    <property type="match status" value="1"/>
</dbReference>
<evidence type="ECO:0000313" key="8">
    <source>
        <dbReference type="Proteomes" id="UP000832034"/>
    </source>
</evidence>
<dbReference type="SUPFAM" id="SSF53213">
    <property type="entry name" value="LigB-like"/>
    <property type="match status" value="1"/>
</dbReference>
<keyword evidence="7" id="KW-0223">Dioxygenase</keyword>
<evidence type="ECO:0000256" key="5">
    <source>
        <dbReference type="ARBA" id="ARBA00023002"/>
    </source>
</evidence>
<dbReference type="InterPro" id="IPR014436">
    <property type="entry name" value="Extradiol_dOase_DODA"/>
</dbReference>
<dbReference type="PANTHER" id="PTHR30096">
    <property type="entry name" value="4,5-DOPA DIOXYGENASE EXTRADIOL-LIKE PROTEIN"/>
    <property type="match status" value="1"/>
</dbReference>
<sequence length="280" mass="31498">MNNLHDLYQMGRHLPDTETMPVFFFGHGTPMNALELNEFTRQWRQIGANLPKPAAILAISAHWLTQGGTAVTAMEKPQTIHDFGGFPKALFDMQYPALGHAGLVQATIQNISLTKVHEDMEWGLDHGTWSVLTHVFPEADVPVVQLSIDYSQNGAYHIALGKQLAALRRKGVLIVASGNMVHNLRMMSRTAQLDEAFGFDWAWEANDVFKDLIVQREYERLANWQNLGEAVRLAIPTPDHYYPMLYALGLQEANDELSFFNDKAVMGSLTMTSFRLDARV</sequence>
<dbReference type="NCBIfam" id="NF007914">
    <property type="entry name" value="PRK10628.1"/>
    <property type="match status" value="1"/>
</dbReference>
<evidence type="ECO:0000256" key="1">
    <source>
        <dbReference type="ARBA" id="ARBA00001947"/>
    </source>
</evidence>
<evidence type="ECO:0000259" key="6">
    <source>
        <dbReference type="Pfam" id="PF02900"/>
    </source>
</evidence>
<reference evidence="7" key="1">
    <citation type="submission" date="2021-12" db="EMBL/GenBank/DDBJ databases">
        <authorList>
            <person name="Veyrier F.J."/>
        </authorList>
    </citation>
    <scope>NUCLEOTIDE SEQUENCE</scope>
    <source>
        <strain evidence="7">SAG 1488-6</strain>
    </source>
</reference>
<dbReference type="Proteomes" id="UP000832034">
    <property type="component" value="Chromosome"/>
</dbReference>
<reference evidence="7" key="2">
    <citation type="journal article" date="2022" name="Res Sq">
        <title>Evolution of multicellular longitudinally dividing oral cavity symbionts (Neisseriaceae).</title>
        <authorList>
            <person name="Nyongesa S."/>
            <person name="Weber P."/>
            <person name="Bernet E."/>
            <person name="Pullido F."/>
            <person name="Nieckarz M."/>
            <person name="Delaby M."/>
            <person name="Nieves C."/>
            <person name="Viehboeck T."/>
            <person name="Krause N."/>
            <person name="Rivera-Millot A."/>
            <person name="Nakamura A."/>
            <person name="Vischer N."/>
            <person name="VanNieuwenhze M."/>
            <person name="Brun Y."/>
            <person name="Cava F."/>
            <person name="Bulgheresi S."/>
            <person name="Veyrier F."/>
        </authorList>
    </citation>
    <scope>NUCLEOTIDE SEQUENCE</scope>
    <source>
        <strain evidence="7">SAG 1488-6</strain>
    </source>
</reference>
<keyword evidence="8" id="KW-1185">Reference proteome</keyword>
<dbReference type="Gene3D" id="3.40.830.10">
    <property type="entry name" value="LigB-like"/>
    <property type="match status" value="1"/>
</dbReference>
<evidence type="ECO:0000313" key="7">
    <source>
        <dbReference type="EMBL" id="UOO91495.1"/>
    </source>
</evidence>
<evidence type="ECO:0000256" key="4">
    <source>
        <dbReference type="ARBA" id="ARBA00022833"/>
    </source>
</evidence>
<comment type="similarity">
    <text evidence="2">Belongs to the DODA-type extradiol aromatic ring-opening dioxygenase family.</text>
</comment>
<keyword evidence="5 7" id="KW-0560">Oxidoreductase</keyword>
<dbReference type="GO" id="GO:0050297">
    <property type="term" value="F:stizolobate synthase activity"/>
    <property type="evidence" value="ECO:0007669"/>
    <property type="project" value="UniProtKB-EC"/>
</dbReference>